<dbReference type="InterPro" id="IPR004147">
    <property type="entry name" value="ABC1_dom"/>
</dbReference>
<dbReference type="RefSeq" id="WP_323357024.1">
    <property type="nucleotide sequence ID" value="NZ_JAYGHY010000033.1"/>
</dbReference>
<evidence type="ECO:0000256" key="1">
    <source>
        <dbReference type="ARBA" id="ARBA00009670"/>
    </source>
</evidence>
<dbReference type="InterPro" id="IPR050154">
    <property type="entry name" value="UbiB_kinase"/>
</dbReference>
<keyword evidence="4" id="KW-1185">Reference proteome</keyword>
<accession>A0ABU5SWU9</accession>
<sequence>MAAPSSPGILLSRFWRPLRIWRLVVQLLAGLWWDGRPWSYPGGRTPERQAARQRRRARWLTSQFLELGSAFIKLGQLLSARPDVLPADVVEELAHLQDRVPAFPFPVVESLLEQELGERRAEIIDLAVEPLGSASLAQVHRASLRSGRQVVFKVQRPGLERLFRLDLEVLQQVAAVVQRHPRWGAGRDWVGIAKECRRVLLRELDFRLEAEHAARFRQQFLDDPGIRIPAVIWELSSRRVLCLDYLPGIKINDREALVRAGIDPAAVAEKGAASYLQQLVRFGFFHADPHPGNLAVAGDGSLIYYDFGMMGQISERLRSRIGRMVRAAAARDASGLVDELQQAGVIAQGIDPGPVRRLVRVMLTEALTPPFSANVLDKLSGDLYELVYDQPFRLPPELIFVMRALSTFEGVGRSLDPGFSLVTIARPYLLPLMTASGNGPNELFNEISRQAAEVGSRALGIPRRLEESLSRIEQGDLQVLIRAGETDRLLRRLALAQQSSGQSFLLGGLAVAAALLAASSRPALVAVPLVLGLPVGLSWLKLQSRLKRDGRLDQLPGVAAASRRE</sequence>
<name>A0ABU5SWU9_9CYAN</name>
<dbReference type="SUPFAM" id="SSF56112">
    <property type="entry name" value="Protein kinase-like (PK-like)"/>
    <property type="match status" value="1"/>
</dbReference>
<protein>
    <submittedName>
        <fullName evidence="3">AarF/ABC1/UbiB kinase family protein</fullName>
    </submittedName>
</protein>
<keyword evidence="3" id="KW-0808">Transferase</keyword>
<keyword evidence="3" id="KW-0418">Kinase</keyword>
<evidence type="ECO:0000259" key="2">
    <source>
        <dbReference type="Pfam" id="PF03109"/>
    </source>
</evidence>
<dbReference type="EMBL" id="JAYGHY010000033">
    <property type="protein sequence ID" value="MEA5443001.1"/>
    <property type="molecule type" value="Genomic_DNA"/>
</dbReference>
<gene>
    <name evidence="3" type="ORF">VB739_10610</name>
</gene>
<dbReference type="Pfam" id="PF03109">
    <property type="entry name" value="ABC1"/>
    <property type="match status" value="1"/>
</dbReference>
<dbReference type="PANTHER" id="PTHR10566">
    <property type="entry name" value="CHAPERONE-ACTIVITY OF BC1 COMPLEX CABC1 -RELATED"/>
    <property type="match status" value="1"/>
</dbReference>
<dbReference type="Proteomes" id="UP001302329">
    <property type="component" value="Unassembled WGS sequence"/>
</dbReference>
<organism evidence="3 4">
    <name type="scientific">Cyanobium gracile UHCC 0281</name>
    <dbReference type="NCBI Taxonomy" id="3110309"/>
    <lineage>
        <taxon>Bacteria</taxon>
        <taxon>Bacillati</taxon>
        <taxon>Cyanobacteriota</taxon>
        <taxon>Cyanophyceae</taxon>
        <taxon>Synechococcales</taxon>
        <taxon>Prochlorococcaceae</taxon>
        <taxon>Cyanobium</taxon>
    </lineage>
</organism>
<evidence type="ECO:0000313" key="3">
    <source>
        <dbReference type="EMBL" id="MEA5443001.1"/>
    </source>
</evidence>
<feature type="domain" description="ABC1 atypical kinase-like" evidence="2">
    <location>
        <begin position="96"/>
        <end position="337"/>
    </location>
</feature>
<dbReference type="InterPro" id="IPR011009">
    <property type="entry name" value="Kinase-like_dom_sf"/>
</dbReference>
<dbReference type="GO" id="GO:0016301">
    <property type="term" value="F:kinase activity"/>
    <property type="evidence" value="ECO:0007669"/>
    <property type="project" value="UniProtKB-KW"/>
</dbReference>
<dbReference type="CDD" id="cd05121">
    <property type="entry name" value="ABC1_ADCK3-like"/>
    <property type="match status" value="1"/>
</dbReference>
<evidence type="ECO:0000313" key="4">
    <source>
        <dbReference type="Proteomes" id="UP001302329"/>
    </source>
</evidence>
<reference evidence="3 4" key="1">
    <citation type="submission" date="2023-12" db="EMBL/GenBank/DDBJ databases">
        <title>Baltic Sea Cyanobacteria.</title>
        <authorList>
            <person name="Delbaje E."/>
            <person name="Fewer D.P."/>
            <person name="Shishido T.K."/>
        </authorList>
    </citation>
    <scope>NUCLEOTIDE SEQUENCE [LARGE SCALE GENOMIC DNA]</scope>
    <source>
        <strain evidence="3 4">UHCC 0281</strain>
    </source>
</reference>
<dbReference type="PANTHER" id="PTHR10566:SF113">
    <property type="entry name" value="PROTEIN ACTIVITY OF BC1 COMPLEX KINASE 7, CHLOROPLASTIC"/>
    <property type="match status" value="1"/>
</dbReference>
<comment type="caution">
    <text evidence="3">The sequence shown here is derived from an EMBL/GenBank/DDBJ whole genome shotgun (WGS) entry which is preliminary data.</text>
</comment>
<proteinExistence type="inferred from homology"/>
<comment type="similarity">
    <text evidence="1">Belongs to the protein kinase superfamily. ADCK protein kinase family.</text>
</comment>